<feature type="compositionally biased region" description="Polar residues" evidence="1">
    <location>
        <begin position="14"/>
        <end position="24"/>
    </location>
</feature>
<gene>
    <name evidence="2" type="ORF">RFULGI_LOCUS3368</name>
</gene>
<reference evidence="2" key="1">
    <citation type="submission" date="2021-06" db="EMBL/GenBank/DDBJ databases">
        <authorList>
            <person name="Kallberg Y."/>
            <person name="Tangrot J."/>
            <person name="Rosling A."/>
        </authorList>
    </citation>
    <scope>NUCLEOTIDE SEQUENCE</scope>
    <source>
        <strain evidence="2">IN212</strain>
    </source>
</reference>
<sequence>MSKKESNIKKSENLEQNTKSQLNEASNTTNNYNNTASTSTSKDWANLTEEEELVSKETLAE</sequence>
<evidence type="ECO:0000313" key="3">
    <source>
        <dbReference type="Proteomes" id="UP000789396"/>
    </source>
</evidence>
<dbReference type="Proteomes" id="UP000789396">
    <property type="component" value="Unassembled WGS sequence"/>
</dbReference>
<comment type="caution">
    <text evidence="2">The sequence shown here is derived from an EMBL/GenBank/DDBJ whole genome shotgun (WGS) entry which is preliminary data.</text>
</comment>
<keyword evidence="3" id="KW-1185">Reference proteome</keyword>
<feature type="compositionally biased region" description="Low complexity" evidence="1">
    <location>
        <begin position="25"/>
        <end position="41"/>
    </location>
</feature>
<dbReference type="AlphaFoldDB" id="A0A9N9A959"/>
<organism evidence="2 3">
    <name type="scientific">Racocetra fulgida</name>
    <dbReference type="NCBI Taxonomy" id="60492"/>
    <lineage>
        <taxon>Eukaryota</taxon>
        <taxon>Fungi</taxon>
        <taxon>Fungi incertae sedis</taxon>
        <taxon>Mucoromycota</taxon>
        <taxon>Glomeromycotina</taxon>
        <taxon>Glomeromycetes</taxon>
        <taxon>Diversisporales</taxon>
        <taxon>Gigasporaceae</taxon>
        <taxon>Racocetra</taxon>
    </lineage>
</organism>
<protein>
    <submittedName>
        <fullName evidence="2">9949_t:CDS:1</fullName>
    </submittedName>
</protein>
<feature type="region of interest" description="Disordered" evidence="1">
    <location>
        <begin position="1"/>
        <end position="61"/>
    </location>
</feature>
<proteinExistence type="predicted"/>
<name>A0A9N9A959_9GLOM</name>
<evidence type="ECO:0000313" key="2">
    <source>
        <dbReference type="EMBL" id="CAG8521418.1"/>
    </source>
</evidence>
<accession>A0A9N9A959</accession>
<evidence type="ECO:0000256" key="1">
    <source>
        <dbReference type="SAM" id="MobiDB-lite"/>
    </source>
</evidence>
<feature type="compositionally biased region" description="Basic and acidic residues" evidence="1">
    <location>
        <begin position="1"/>
        <end position="13"/>
    </location>
</feature>
<dbReference type="EMBL" id="CAJVPZ010002925">
    <property type="protein sequence ID" value="CAG8521418.1"/>
    <property type="molecule type" value="Genomic_DNA"/>
</dbReference>
<feature type="non-terminal residue" evidence="2">
    <location>
        <position position="1"/>
    </location>
</feature>